<evidence type="ECO:0008006" key="4">
    <source>
        <dbReference type="Google" id="ProtNLM"/>
    </source>
</evidence>
<evidence type="ECO:0000313" key="2">
    <source>
        <dbReference type="EMBL" id="ATA80365.1"/>
    </source>
</evidence>
<gene>
    <name evidence="2" type="ORF">CGC59_12065</name>
</gene>
<dbReference type="RefSeq" id="WP_095902114.1">
    <property type="nucleotide sequence ID" value="NZ_CP022383.1"/>
</dbReference>
<feature type="coiled-coil region" evidence="1">
    <location>
        <begin position="24"/>
        <end position="51"/>
    </location>
</feature>
<dbReference type="AlphaFoldDB" id="A0A250F811"/>
<dbReference type="EMBL" id="CP022383">
    <property type="protein sequence ID" value="ATA80365.1"/>
    <property type="molecule type" value="Genomic_DNA"/>
</dbReference>
<keyword evidence="1" id="KW-0175">Coiled coil</keyword>
<accession>A0A250F811</accession>
<organism evidence="2 3">
    <name type="scientific">Capnocytophaga sputigena</name>
    <dbReference type="NCBI Taxonomy" id="1019"/>
    <lineage>
        <taxon>Bacteria</taxon>
        <taxon>Pseudomonadati</taxon>
        <taxon>Bacteroidota</taxon>
        <taxon>Flavobacteriia</taxon>
        <taxon>Flavobacteriales</taxon>
        <taxon>Flavobacteriaceae</taxon>
        <taxon>Capnocytophaga</taxon>
    </lineage>
</organism>
<reference evidence="3" key="1">
    <citation type="submission" date="2017-06" db="EMBL/GenBank/DDBJ databases">
        <title>Capnocytophaga spp. assemblies.</title>
        <authorList>
            <person name="Gulvik C.A."/>
        </authorList>
    </citation>
    <scope>NUCLEOTIDE SEQUENCE [LARGE SCALE GENOMIC DNA]</scope>
    <source>
        <strain evidence="3">H4486</strain>
    </source>
</reference>
<name>A0A250F811_CAPSP</name>
<protein>
    <recommendedName>
        <fullName evidence="4">DUF2786 domain-containing protein</fullName>
    </recommendedName>
</protein>
<evidence type="ECO:0000313" key="3">
    <source>
        <dbReference type="Proteomes" id="UP000217334"/>
    </source>
</evidence>
<evidence type="ECO:0000256" key="1">
    <source>
        <dbReference type="SAM" id="Coils"/>
    </source>
</evidence>
<proteinExistence type="predicted"/>
<dbReference type="Proteomes" id="UP000217334">
    <property type="component" value="Chromosome"/>
</dbReference>
<sequence length="198" mass="23670">MNDKVKEKIAKVYELVKRGVAGEQQSAEKLLRKLLKKYNITEDELNNLDEKEYYFKYASELDKWLFVQLIDYFFKDKKYQAYRITGSNVKEIAIKMPYLDWVMLDSAYGYFKPHLNQQWRKHGLPVVNLCRTTKTKNKRREQMQEAFFKLYVVRSGIYHPEQKTSRPLTEEEITRYSILYGVEGGKYTQQVTTGLYLE</sequence>